<keyword evidence="5 7" id="KW-1133">Transmembrane helix</keyword>
<dbReference type="EMBL" id="DAAMHJ010000034">
    <property type="protein sequence ID" value="HAC6678785.1"/>
    <property type="molecule type" value="Genomic_DNA"/>
</dbReference>
<keyword evidence="6 7" id="KW-0472">Membrane</keyword>
<dbReference type="PANTHER" id="PTHR30353:SF11">
    <property type="entry name" value="INNER MEMBRANE PROTEIN YQJA"/>
    <property type="match status" value="1"/>
</dbReference>
<comment type="similarity">
    <text evidence="2 7">Belongs to the DedA family.</text>
</comment>
<feature type="transmembrane region" description="Helical" evidence="7">
    <location>
        <begin position="98"/>
        <end position="120"/>
    </location>
</feature>
<dbReference type="GO" id="GO:0005886">
    <property type="term" value="C:plasma membrane"/>
    <property type="evidence" value="ECO:0007669"/>
    <property type="project" value="UniProtKB-SubCell"/>
</dbReference>
<feature type="transmembrane region" description="Helical" evidence="7">
    <location>
        <begin position="46"/>
        <end position="66"/>
    </location>
</feature>
<feature type="transmembrane region" description="Helical" evidence="7">
    <location>
        <begin position="164"/>
        <end position="188"/>
    </location>
</feature>
<name>A0A702BA36_SALET</name>
<evidence type="ECO:0000313" key="9">
    <source>
        <dbReference type="EMBL" id="HAC6678785.1"/>
    </source>
</evidence>
<keyword evidence="3" id="KW-1003">Cell membrane</keyword>
<feature type="transmembrane region" description="Helical" evidence="7">
    <location>
        <begin position="132"/>
        <end position="152"/>
    </location>
</feature>
<evidence type="ECO:0000256" key="4">
    <source>
        <dbReference type="ARBA" id="ARBA00022692"/>
    </source>
</evidence>
<comment type="caution">
    <text evidence="9">The sequence shown here is derived from an EMBL/GenBank/DDBJ whole genome shotgun (WGS) entry which is preliminary data.</text>
</comment>
<evidence type="ECO:0000256" key="6">
    <source>
        <dbReference type="ARBA" id="ARBA00023136"/>
    </source>
</evidence>
<evidence type="ECO:0000256" key="3">
    <source>
        <dbReference type="ARBA" id="ARBA00022475"/>
    </source>
</evidence>
<dbReference type="InterPro" id="IPR032818">
    <property type="entry name" value="DedA-like"/>
</dbReference>
<protein>
    <submittedName>
        <fullName evidence="9">DedA family protein</fullName>
    </submittedName>
</protein>
<organism evidence="9">
    <name type="scientific">Salmonella enterica subsp. enterica serovar Eastbourne</name>
    <dbReference type="NCBI Taxonomy" id="486993"/>
    <lineage>
        <taxon>Bacteria</taxon>
        <taxon>Pseudomonadati</taxon>
        <taxon>Pseudomonadota</taxon>
        <taxon>Gammaproteobacteria</taxon>
        <taxon>Enterobacterales</taxon>
        <taxon>Enterobacteriaceae</taxon>
        <taxon>Salmonella</taxon>
    </lineage>
</organism>
<dbReference type="InterPro" id="IPR032816">
    <property type="entry name" value="VTT_dom"/>
</dbReference>
<evidence type="ECO:0000259" key="8">
    <source>
        <dbReference type="Pfam" id="PF09335"/>
    </source>
</evidence>
<evidence type="ECO:0000256" key="7">
    <source>
        <dbReference type="RuleBase" id="RU367016"/>
    </source>
</evidence>
<feature type="domain" description="VTT" evidence="8">
    <location>
        <begin position="25"/>
        <end position="150"/>
    </location>
</feature>
<dbReference type="PANTHER" id="PTHR30353">
    <property type="entry name" value="INNER MEMBRANE PROTEIN DEDA-RELATED"/>
    <property type="match status" value="1"/>
</dbReference>
<gene>
    <name evidence="9" type="ORF">G0D12_24340</name>
</gene>
<keyword evidence="4 7" id="KW-0812">Transmembrane</keyword>
<accession>A0A702BA36</accession>
<comment type="subcellular location">
    <subcellularLocation>
        <location evidence="7">Cell inner membrane</location>
        <topology evidence="7">Multi-pass membrane protein</topology>
    </subcellularLocation>
    <subcellularLocation>
        <location evidence="1">Cell membrane</location>
        <topology evidence="1">Multi-pass membrane protein</topology>
    </subcellularLocation>
</comment>
<evidence type="ECO:0000256" key="5">
    <source>
        <dbReference type="ARBA" id="ARBA00022989"/>
    </source>
</evidence>
<evidence type="ECO:0000256" key="1">
    <source>
        <dbReference type="ARBA" id="ARBA00004651"/>
    </source>
</evidence>
<reference evidence="9" key="1">
    <citation type="journal article" date="2018" name="Genome Biol.">
        <title>SKESA: strategic k-mer extension for scrupulous assemblies.</title>
        <authorList>
            <person name="Souvorov A."/>
            <person name="Agarwala R."/>
            <person name="Lipman D.J."/>
        </authorList>
    </citation>
    <scope>NUCLEOTIDE SEQUENCE</scope>
    <source>
        <strain evidence="9">M138</strain>
    </source>
</reference>
<evidence type="ECO:0000256" key="2">
    <source>
        <dbReference type="ARBA" id="ARBA00010792"/>
    </source>
</evidence>
<proteinExistence type="inferred from homology"/>
<dbReference type="AlphaFoldDB" id="A0A702BA36"/>
<sequence length="193" mass="21042">MMWGIWGILFAAIFLESSLLPAAFLPGDSLLLLAGALTAKGILPGGPTLGLLVVATGTGYWINYVLGRWLGHNRLINKWLSRVPAHNHQRAHRLLARYGSLALLTGRFIGFVRTLLPLFMGMAGVKKSRFQLFSWAGALLWVYVLMTAGRALTTITFFRQNEAAGMALLLIIPLFLLAAGIAGGLIAICRQRK</sequence>
<keyword evidence="7" id="KW-0997">Cell inner membrane</keyword>
<reference evidence="9" key="2">
    <citation type="submission" date="2018-07" db="EMBL/GenBank/DDBJ databases">
        <authorList>
            <consortium name="NCBI Pathogen Detection Project"/>
        </authorList>
    </citation>
    <scope>NUCLEOTIDE SEQUENCE</scope>
    <source>
        <strain evidence="9">M138</strain>
    </source>
</reference>
<dbReference type="Pfam" id="PF09335">
    <property type="entry name" value="VTT_dom"/>
    <property type="match status" value="1"/>
</dbReference>